<protein>
    <submittedName>
        <fullName evidence="1">Uncharacterized protein</fullName>
    </submittedName>
</protein>
<dbReference type="EMBL" id="CM046391">
    <property type="protein sequence ID" value="KAI8557956.1"/>
    <property type="molecule type" value="Genomic_DNA"/>
</dbReference>
<comment type="caution">
    <text evidence="1">The sequence shown here is derived from an EMBL/GenBank/DDBJ whole genome shotgun (WGS) entry which is preliminary data.</text>
</comment>
<dbReference type="Proteomes" id="UP001062846">
    <property type="component" value="Chromosome 4"/>
</dbReference>
<sequence>MRVTPEWIDKIDAIDEDMEIRIHCAINSDDKELVISLMRSPDFLKSNRFAHEDEIWRSICTADAVNCATSLLEGELGRWPRAVDVNTPILGFGGRGAKILPLHYAAHYACPGVINVILSRGARTDIRLYDPQNELGAGGLLPLEIALDFVRDFLSEWIVFSPGESTFFQLIASLCHPRMKFLLEACKLLALSSQNVAKEAYYYATKGKLTEFAVLLMVAREKVLAPITFSRQDGDGRNGSMTLHQYLVNEIGSLFDKEWKLPGSLVKKKLTSIHGKKMVLSSAALLVEVFEKAGQAIEEYVQLERGSEEDEQVEKDVALRLGEVGFTLKNGDFDFSIKNWLGSAIFLSFFIHCVSFIYARLLIFLCSRLSYVGESKQSSWDYTNDMFHIELNISWTASNAQAAIFEVVPLAEYNREAKANQTHGCLGALDGTHIPVQVPAVDRPRYRNRKGQIATNVLAACTPNLQFTYVLPGWEGSAADGRVLRDAINRTHGLVVPRDRSMEKKTHRKWNDEEDRELIYALHDLVNKGDKRDNGFKAGSLTVIEGVLHEKLPGHGIKAKPHIESRIKTLKKDVCIVYDMIYGGSTSGFGWDPNTNMVVAEKHIWDDYVKSHKDAANWRNRSFPHFDMLLTVFGKDRATGKNAVTAEDVLEEESRNEGSCDTENLGIGIEEMEHFLSSTNGEESNGKKRKRSDDSLDAFREAATIIGSKIEEATNKFSQALGVDLAIAKKRDKVNDELRKLSNLSMIQRHRALLAIARDHATTACSFTLKDDEKEDFVMALLRGDL</sequence>
<proteinExistence type="predicted"/>
<evidence type="ECO:0000313" key="1">
    <source>
        <dbReference type="EMBL" id="KAI8557956.1"/>
    </source>
</evidence>
<reference evidence="1" key="1">
    <citation type="submission" date="2022-02" db="EMBL/GenBank/DDBJ databases">
        <title>Plant Genome Project.</title>
        <authorList>
            <person name="Zhang R.-G."/>
        </authorList>
    </citation>
    <scope>NUCLEOTIDE SEQUENCE</scope>
    <source>
        <strain evidence="1">AT1</strain>
    </source>
</reference>
<keyword evidence="2" id="KW-1185">Reference proteome</keyword>
<accession>A0ACC0NYC3</accession>
<name>A0ACC0NYC3_RHOML</name>
<organism evidence="1 2">
    <name type="scientific">Rhododendron molle</name>
    <name type="common">Chinese azalea</name>
    <name type="synonym">Azalea mollis</name>
    <dbReference type="NCBI Taxonomy" id="49168"/>
    <lineage>
        <taxon>Eukaryota</taxon>
        <taxon>Viridiplantae</taxon>
        <taxon>Streptophyta</taxon>
        <taxon>Embryophyta</taxon>
        <taxon>Tracheophyta</taxon>
        <taxon>Spermatophyta</taxon>
        <taxon>Magnoliopsida</taxon>
        <taxon>eudicotyledons</taxon>
        <taxon>Gunneridae</taxon>
        <taxon>Pentapetalae</taxon>
        <taxon>asterids</taxon>
        <taxon>Ericales</taxon>
        <taxon>Ericaceae</taxon>
        <taxon>Ericoideae</taxon>
        <taxon>Rhodoreae</taxon>
        <taxon>Rhododendron</taxon>
    </lineage>
</organism>
<gene>
    <name evidence="1" type="ORF">RHMOL_Rhmol04G0051200</name>
</gene>
<evidence type="ECO:0000313" key="2">
    <source>
        <dbReference type="Proteomes" id="UP001062846"/>
    </source>
</evidence>